<feature type="binding site" evidence="9">
    <location>
        <begin position="224"/>
        <end position="225"/>
    </location>
    <ligand>
        <name>sn-glycerol 1-phosphate</name>
        <dbReference type="ChEBI" id="CHEBI:57685"/>
    </ligand>
</feature>
<keyword evidence="3 9" id="KW-0479">Metal-binding</keyword>
<dbReference type="GO" id="GO:0047294">
    <property type="term" value="F:phosphoglycerol geranylgeranyltransferase activity"/>
    <property type="evidence" value="ECO:0007669"/>
    <property type="project" value="UniProtKB-UniRule"/>
</dbReference>
<comment type="cofactor">
    <cofactor evidence="9">
        <name>Mg(2+)</name>
        <dbReference type="ChEBI" id="CHEBI:18420"/>
    </cofactor>
</comment>
<dbReference type="NCBIfam" id="TIGR01768">
    <property type="entry name" value="GGGP-family"/>
    <property type="match status" value="1"/>
</dbReference>
<keyword evidence="6 9" id="KW-0594">Phospholipid biosynthesis</keyword>
<proteinExistence type="inferred from homology"/>
<dbReference type="PANTHER" id="PTHR40029:SF2">
    <property type="entry name" value="HEPTAPRENYLGLYCERYL PHOSPHATE SYNTHASE"/>
    <property type="match status" value="1"/>
</dbReference>
<dbReference type="NCBIfam" id="TIGR01769">
    <property type="entry name" value="GGGP"/>
    <property type="match status" value="1"/>
</dbReference>
<dbReference type="GO" id="GO:0005737">
    <property type="term" value="C:cytoplasm"/>
    <property type="evidence" value="ECO:0007669"/>
    <property type="project" value="InterPro"/>
</dbReference>
<evidence type="ECO:0000256" key="1">
    <source>
        <dbReference type="ARBA" id="ARBA00022516"/>
    </source>
</evidence>
<dbReference type="SUPFAM" id="SSF51395">
    <property type="entry name" value="FMN-linked oxidoreductases"/>
    <property type="match status" value="1"/>
</dbReference>
<dbReference type="InterPro" id="IPR010946">
    <property type="entry name" value="GGGP_synth"/>
</dbReference>
<keyword evidence="2 9" id="KW-0808">Transferase</keyword>
<gene>
    <name evidence="10" type="ORF">TRIP_D440257</name>
</gene>
<evidence type="ECO:0000256" key="3">
    <source>
        <dbReference type="ARBA" id="ARBA00022723"/>
    </source>
</evidence>
<protein>
    <recommendedName>
        <fullName evidence="9">Geranylgeranylglyceryl phosphate synthase</fullName>
        <shortName evidence="9">GGGP synthase</shortName>
        <shortName evidence="9">GGGPS</shortName>
        <ecNumber evidence="9">2.5.1.41</ecNumber>
    </recommendedName>
    <alternativeName>
        <fullName evidence="9">(S)-3-O-geranylgeranylglyceryl phosphate synthase</fullName>
    </alternativeName>
    <alternativeName>
        <fullName evidence="9">Phosphoglycerol geranylgeranyltransferase</fullName>
    </alternativeName>
</protein>
<keyword evidence="7 9" id="KW-1208">Phospholipid metabolism</keyword>
<dbReference type="HAMAP" id="MF_00112">
    <property type="entry name" value="GGGP_HepGP_synthase"/>
    <property type="match status" value="1"/>
</dbReference>
<keyword evidence="4 9" id="KW-0460">Magnesium</keyword>
<name>A0A653AJK6_9BACT</name>
<keyword evidence="5 9" id="KW-0443">Lipid metabolism</keyword>
<evidence type="ECO:0000256" key="9">
    <source>
        <dbReference type="HAMAP-Rule" id="MF_00112"/>
    </source>
</evidence>
<dbReference type="Pfam" id="PF01884">
    <property type="entry name" value="PcrB"/>
    <property type="match status" value="1"/>
</dbReference>
<dbReference type="AlphaFoldDB" id="A0A653AJK6"/>
<accession>A0A653AJK6</accession>
<dbReference type="EMBL" id="UPXZ01000039">
    <property type="protein sequence ID" value="VBB48239.1"/>
    <property type="molecule type" value="Genomic_DNA"/>
</dbReference>
<evidence type="ECO:0000256" key="6">
    <source>
        <dbReference type="ARBA" id="ARBA00023209"/>
    </source>
</evidence>
<dbReference type="InterPro" id="IPR038597">
    <property type="entry name" value="GGGP/HepGP_synthase_sf"/>
</dbReference>
<dbReference type="PANTHER" id="PTHR40029">
    <property type="match status" value="1"/>
</dbReference>
<feature type="binding site" evidence="9">
    <location>
        <begin position="171"/>
        <end position="177"/>
    </location>
    <ligand>
        <name>sn-glycerol 1-phosphate</name>
        <dbReference type="ChEBI" id="CHEBI:57685"/>
    </ligand>
</feature>
<dbReference type="EC" id="2.5.1.41" evidence="9"/>
<evidence type="ECO:0000256" key="7">
    <source>
        <dbReference type="ARBA" id="ARBA00023264"/>
    </source>
</evidence>
<comment type="function">
    <text evidence="9">Prenyltransferase that catalyzes the transfer of the geranylgeranyl moiety of geranylgeranyl diphosphate (GGPP) to the C3 hydroxyl of sn-glycerol-1-phosphate (G1P).</text>
</comment>
<evidence type="ECO:0000256" key="8">
    <source>
        <dbReference type="ARBA" id="ARBA00047288"/>
    </source>
</evidence>
<dbReference type="GO" id="GO:0120536">
    <property type="term" value="F:heptaprenylglyceryl phosphate synthase activity"/>
    <property type="evidence" value="ECO:0007669"/>
    <property type="project" value="UniProtKB-ARBA"/>
</dbReference>
<comment type="caution">
    <text evidence="9">Lacks conserved residue(s) required for the propagation of feature annotation.</text>
</comment>
<dbReference type="GO" id="GO:0046474">
    <property type="term" value="P:glycerophospholipid biosynthetic process"/>
    <property type="evidence" value="ECO:0007669"/>
    <property type="project" value="UniProtKB-UniRule"/>
</dbReference>
<evidence type="ECO:0000256" key="5">
    <source>
        <dbReference type="ARBA" id="ARBA00023098"/>
    </source>
</evidence>
<dbReference type="InterPro" id="IPR039074">
    <property type="entry name" value="GGGP/HepGP_synthase_I"/>
</dbReference>
<evidence type="ECO:0000313" key="10">
    <source>
        <dbReference type="EMBL" id="VBB48239.1"/>
    </source>
</evidence>
<reference evidence="10" key="1">
    <citation type="submission" date="2018-07" db="EMBL/GenBank/DDBJ databases">
        <authorList>
            <consortium name="Genoscope - CEA"/>
            <person name="William W."/>
        </authorList>
    </citation>
    <scope>NUCLEOTIDE SEQUENCE</scope>
    <source>
        <strain evidence="10">IK1</strain>
    </source>
</reference>
<keyword evidence="1 9" id="KW-0444">Lipid biosynthesis</keyword>
<dbReference type="NCBIfam" id="NF003198">
    <property type="entry name" value="PRK04169.1-2"/>
    <property type="match status" value="1"/>
</dbReference>
<comment type="similarity">
    <text evidence="9">Belongs to the GGGP/HepGP synthase family. Group II subfamily.</text>
</comment>
<feature type="binding site" evidence="9">
    <location>
        <begin position="202"/>
        <end position="203"/>
    </location>
    <ligand>
        <name>sn-glycerol 1-phosphate</name>
        <dbReference type="ChEBI" id="CHEBI:57685"/>
    </ligand>
</feature>
<feature type="binding site" evidence="9">
    <location>
        <position position="24"/>
    </location>
    <ligand>
        <name>Mg(2+)</name>
        <dbReference type="ChEBI" id="CHEBI:18420"/>
    </ligand>
</feature>
<dbReference type="GO" id="GO:0000287">
    <property type="term" value="F:magnesium ion binding"/>
    <property type="evidence" value="ECO:0007669"/>
    <property type="project" value="UniProtKB-UniRule"/>
</dbReference>
<dbReference type="Gene3D" id="3.20.20.390">
    <property type="entry name" value="FMN-linked oxidoreductases"/>
    <property type="match status" value="1"/>
</dbReference>
<comment type="catalytic activity">
    <reaction evidence="8 9">
        <text>sn-glycerol 1-phosphate + (2E,6E,10E)-geranylgeranyl diphosphate = sn-3-O-(geranylgeranyl)glycerol 1-phosphate + diphosphate</text>
        <dbReference type="Rhea" id="RHEA:23404"/>
        <dbReference type="ChEBI" id="CHEBI:33019"/>
        <dbReference type="ChEBI" id="CHEBI:57677"/>
        <dbReference type="ChEBI" id="CHEBI:57685"/>
        <dbReference type="ChEBI" id="CHEBI:58756"/>
        <dbReference type="EC" id="2.5.1.41"/>
    </reaction>
</comment>
<sequence>MMDVYQTILSNIKNGKKMLAVLLDPDKCIDDIRKKIFEELSKSQPDFIFIGGSKTSRCTNELLQSLENISIPKILFPGDASQFTPNADALLFLSLISGRNADYIIGQHVTSAREIKESKIEVIPTAYILIDGGKDTSVKKISNTTPIPSNDVPLCVSTAVAGELLGLKMTYLEAGSGAKNPVPEEIIRAVKNEISHPLIVGGGIKTLQQLQNAFSSGADLCVVGNLFETHPEKISEFVDFVKK</sequence>
<organism evidence="10">
    <name type="scientific">uncultured Paludibacter sp</name>
    <dbReference type="NCBI Taxonomy" id="497635"/>
    <lineage>
        <taxon>Bacteria</taxon>
        <taxon>Pseudomonadati</taxon>
        <taxon>Bacteroidota</taxon>
        <taxon>Bacteroidia</taxon>
        <taxon>Bacteroidales</taxon>
        <taxon>Paludibacteraceae</taxon>
        <taxon>Paludibacter</taxon>
        <taxon>environmental samples</taxon>
    </lineage>
</organism>
<feature type="binding site" evidence="9">
    <location>
        <position position="53"/>
    </location>
    <ligand>
        <name>Mg(2+)</name>
        <dbReference type="ChEBI" id="CHEBI:18420"/>
    </ligand>
</feature>
<evidence type="ECO:0000256" key="4">
    <source>
        <dbReference type="ARBA" id="ARBA00022842"/>
    </source>
</evidence>
<evidence type="ECO:0000256" key="2">
    <source>
        <dbReference type="ARBA" id="ARBA00022679"/>
    </source>
</evidence>
<dbReference type="InterPro" id="IPR008205">
    <property type="entry name" value="GGGP_HepGP_synthase"/>
</dbReference>